<evidence type="ECO:0000256" key="7">
    <source>
        <dbReference type="ARBA" id="ARBA00023002"/>
    </source>
</evidence>
<evidence type="ECO:0000256" key="3">
    <source>
        <dbReference type="ARBA" id="ARBA00006288"/>
    </source>
</evidence>
<evidence type="ECO:0000259" key="11">
    <source>
        <dbReference type="Pfam" id="PF22924"/>
    </source>
</evidence>
<keyword evidence="9" id="KW-0576">Peroxisome</keyword>
<dbReference type="Gene3D" id="2.40.110.10">
    <property type="entry name" value="Butyryl-CoA Dehydrogenase, subunit A, domain 2"/>
    <property type="match status" value="1"/>
</dbReference>
<evidence type="ECO:0000256" key="1">
    <source>
        <dbReference type="ARBA" id="ARBA00001974"/>
    </source>
</evidence>
<organism evidence="12">
    <name type="scientific">Euplotes harpa</name>
    <dbReference type="NCBI Taxonomy" id="151035"/>
    <lineage>
        <taxon>Eukaryota</taxon>
        <taxon>Sar</taxon>
        <taxon>Alveolata</taxon>
        <taxon>Ciliophora</taxon>
        <taxon>Intramacronucleata</taxon>
        <taxon>Spirotrichea</taxon>
        <taxon>Hypotrichia</taxon>
        <taxon>Euplotida</taxon>
        <taxon>Euplotidae</taxon>
        <taxon>Euplotes</taxon>
    </lineage>
</organism>
<gene>
    <name evidence="12" type="ORF">EHAR0213_LOCUS17994</name>
</gene>
<comment type="cofactor">
    <cofactor evidence="1">
        <name>FAD</name>
        <dbReference type="ChEBI" id="CHEBI:57692"/>
    </cofactor>
</comment>
<dbReference type="InterPro" id="IPR055060">
    <property type="entry name" value="ACOX_C_alpha1"/>
</dbReference>
<keyword evidence="6" id="KW-0276">Fatty acid metabolism</keyword>
<keyword evidence="10" id="KW-1133">Transmembrane helix</keyword>
<dbReference type="PANTHER" id="PTHR10909:SF250">
    <property type="entry name" value="PEROXISOMAL ACYL-COENZYME A OXIDASE 1"/>
    <property type="match status" value="1"/>
</dbReference>
<evidence type="ECO:0000313" key="12">
    <source>
        <dbReference type="EMBL" id="CAE0359070.1"/>
    </source>
</evidence>
<evidence type="ECO:0000256" key="5">
    <source>
        <dbReference type="ARBA" id="ARBA00022827"/>
    </source>
</evidence>
<feature type="transmembrane region" description="Helical" evidence="10">
    <location>
        <begin position="119"/>
        <end position="140"/>
    </location>
</feature>
<keyword evidence="4" id="KW-0285">Flavoprotein</keyword>
<keyword evidence="8" id="KW-0443">Lipid metabolism</keyword>
<dbReference type="AlphaFoldDB" id="A0A7S3JMD4"/>
<name>A0A7S3JMD4_9SPIT</name>
<dbReference type="EMBL" id="HBII01043109">
    <property type="protein sequence ID" value="CAE0359070.1"/>
    <property type="molecule type" value="Transcribed_RNA"/>
</dbReference>
<dbReference type="GO" id="GO:0005504">
    <property type="term" value="F:fatty acid binding"/>
    <property type="evidence" value="ECO:0007669"/>
    <property type="project" value="TreeGrafter"/>
</dbReference>
<dbReference type="GO" id="GO:0003997">
    <property type="term" value="F:acyl-CoA oxidase activity"/>
    <property type="evidence" value="ECO:0007669"/>
    <property type="project" value="InterPro"/>
</dbReference>
<dbReference type="InterPro" id="IPR036250">
    <property type="entry name" value="AcylCo_DH-like_C"/>
</dbReference>
<evidence type="ECO:0000256" key="2">
    <source>
        <dbReference type="ARBA" id="ARBA00004275"/>
    </source>
</evidence>
<dbReference type="PANTHER" id="PTHR10909">
    <property type="entry name" value="ELECTRON TRANSPORT OXIDOREDUCTASE"/>
    <property type="match status" value="1"/>
</dbReference>
<keyword evidence="5" id="KW-0274">FAD</keyword>
<proteinExistence type="inferred from homology"/>
<feature type="domain" description="Acyl-CoA oxidase C-alpha1" evidence="11">
    <location>
        <begin position="64"/>
        <end position="224"/>
    </location>
</feature>
<dbReference type="Gene3D" id="1.20.140.10">
    <property type="entry name" value="Butyryl-CoA Dehydrogenase, subunit A, domain 3"/>
    <property type="match status" value="1"/>
</dbReference>
<keyword evidence="10" id="KW-0812">Transmembrane</keyword>
<dbReference type="GO" id="GO:0033540">
    <property type="term" value="P:fatty acid beta-oxidation using acyl-CoA oxidase"/>
    <property type="evidence" value="ECO:0007669"/>
    <property type="project" value="TreeGrafter"/>
</dbReference>
<evidence type="ECO:0000256" key="8">
    <source>
        <dbReference type="ARBA" id="ARBA00023098"/>
    </source>
</evidence>
<dbReference type="SUPFAM" id="SSF47203">
    <property type="entry name" value="Acyl-CoA dehydrogenase C-terminal domain-like"/>
    <property type="match status" value="1"/>
</dbReference>
<evidence type="ECO:0000256" key="6">
    <source>
        <dbReference type="ARBA" id="ARBA00022832"/>
    </source>
</evidence>
<dbReference type="FunFam" id="1.20.140.10:FF:000010">
    <property type="entry name" value="Acyl-coenzyme A oxidase"/>
    <property type="match status" value="1"/>
</dbReference>
<protein>
    <recommendedName>
        <fullName evidence="11">Acyl-CoA oxidase C-alpha1 domain-containing protein</fullName>
    </recommendedName>
</protein>
<dbReference type="InterPro" id="IPR012258">
    <property type="entry name" value="Acyl-CoA_oxidase"/>
</dbReference>
<reference evidence="12" key="1">
    <citation type="submission" date="2021-01" db="EMBL/GenBank/DDBJ databases">
        <authorList>
            <person name="Corre E."/>
            <person name="Pelletier E."/>
            <person name="Niang G."/>
            <person name="Scheremetjew M."/>
            <person name="Finn R."/>
            <person name="Kale V."/>
            <person name="Holt S."/>
            <person name="Cochrane G."/>
            <person name="Meng A."/>
            <person name="Brown T."/>
            <person name="Cohen L."/>
        </authorList>
    </citation>
    <scope>NUCLEOTIDE SEQUENCE</scope>
    <source>
        <strain evidence="12">FSP1.4</strain>
    </source>
</reference>
<evidence type="ECO:0000256" key="10">
    <source>
        <dbReference type="SAM" id="Phobius"/>
    </source>
</evidence>
<accession>A0A7S3JMD4</accession>
<keyword evidence="7" id="KW-0560">Oxidoreductase</keyword>
<evidence type="ECO:0000256" key="9">
    <source>
        <dbReference type="ARBA" id="ARBA00023140"/>
    </source>
</evidence>
<dbReference type="GO" id="GO:0005777">
    <property type="term" value="C:peroxisome"/>
    <property type="evidence" value="ECO:0007669"/>
    <property type="project" value="UniProtKB-SubCell"/>
</dbReference>
<feature type="transmembrane region" description="Helical" evidence="10">
    <location>
        <begin position="62"/>
        <end position="83"/>
    </location>
</feature>
<dbReference type="InterPro" id="IPR046373">
    <property type="entry name" value="Acyl-CoA_Oxase/DH_mid-dom_sf"/>
</dbReference>
<dbReference type="SUPFAM" id="SSF56645">
    <property type="entry name" value="Acyl-CoA dehydrogenase NM domain-like"/>
    <property type="match status" value="1"/>
</dbReference>
<dbReference type="Pfam" id="PF22924">
    <property type="entry name" value="ACOX_C_alpha1"/>
    <property type="match status" value="1"/>
</dbReference>
<dbReference type="InterPro" id="IPR009100">
    <property type="entry name" value="AcylCoA_DH/oxidase_NM_dom_sf"/>
</dbReference>
<evidence type="ECO:0000256" key="4">
    <source>
        <dbReference type="ARBA" id="ARBA00022630"/>
    </source>
</evidence>
<comment type="similarity">
    <text evidence="3">Belongs to the acyl-CoA oxidase family.</text>
</comment>
<comment type="subcellular location">
    <subcellularLocation>
        <location evidence="2">Peroxisome</location>
    </subcellularLocation>
</comment>
<dbReference type="GO" id="GO:0055088">
    <property type="term" value="P:lipid homeostasis"/>
    <property type="evidence" value="ECO:0007669"/>
    <property type="project" value="TreeGrafter"/>
</dbReference>
<sequence length="256" mass="29188">MNTHIPLKGIEVGDIGPKGGYQAKDNGYLYFNNFSIPRCSLLNRYTKVDSDGNFSISGNPRFAYATMMVTRIGIIYFASYNLVKALVIATRYSIQRKQFNTLEEGKSEKRIIDYQAQQAAFIPILAFAFSGFFTNVSGLYDEMMHKINTKNDFKLMKELHSLCSCLKAFYTEEAFAYLKTIRELCGGHGFLANSNLPYIIDVFAPFVTLEGDNYVMYQQTAKHIIKSVTDVLRGKKIKGNLEYINDIMSYNKYDLK</sequence>
<dbReference type="GO" id="GO:0071949">
    <property type="term" value="F:FAD binding"/>
    <property type="evidence" value="ECO:0007669"/>
    <property type="project" value="InterPro"/>
</dbReference>
<keyword evidence="10" id="KW-0472">Membrane</keyword>